<dbReference type="PROSITE" id="PS50943">
    <property type="entry name" value="HTH_CROC1"/>
    <property type="match status" value="1"/>
</dbReference>
<dbReference type="EMBL" id="AGXA01000024">
    <property type="protein sequence ID" value="EKU93149.1"/>
    <property type="molecule type" value="Genomic_DNA"/>
</dbReference>
<dbReference type="STRING" id="883081.HMPREF9698_01491"/>
<keyword evidence="1" id="KW-0238">DNA-binding</keyword>
<evidence type="ECO:0000259" key="2">
    <source>
        <dbReference type="PROSITE" id="PS50943"/>
    </source>
</evidence>
<dbReference type="AlphaFoldDB" id="K9E7H6"/>
<dbReference type="Pfam" id="PF01381">
    <property type="entry name" value="HTH_3"/>
    <property type="match status" value="1"/>
</dbReference>
<dbReference type="HOGENOM" id="CLU_066192_62_11_9"/>
<proteinExistence type="predicted"/>
<evidence type="ECO:0000313" key="3">
    <source>
        <dbReference type="EMBL" id="EKU93149.1"/>
    </source>
</evidence>
<dbReference type="SUPFAM" id="SSF47413">
    <property type="entry name" value="lambda repressor-like DNA-binding domains"/>
    <property type="match status" value="1"/>
</dbReference>
<dbReference type="PANTHER" id="PTHR46558:SF11">
    <property type="entry name" value="HTH-TYPE TRANSCRIPTIONAL REGULATOR XRE"/>
    <property type="match status" value="1"/>
</dbReference>
<dbReference type="SMART" id="SM00530">
    <property type="entry name" value="HTH_XRE"/>
    <property type="match status" value="1"/>
</dbReference>
<gene>
    <name evidence="3" type="ORF">HMPREF9698_01491</name>
</gene>
<dbReference type="PANTHER" id="PTHR46558">
    <property type="entry name" value="TRACRIPTIONAL REGULATORY PROTEIN-RELATED-RELATED"/>
    <property type="match status" value="1"/>
</dbReference>
<protein>
    <recommendedName>
        <fullName evidence="2">HTH cro/C1-type domain-containing protein</fullName>
    </recommendedName>
</protein>
<dbReference type="Proteomes" id="UP000009875">
    <property type="component" value="Unassembled WGS sequence"/>
</dbReference>
<dbReference type="InterPro" id="IPR001387">
    <property type="entry name" value="Cro/C1-type_HTH"/>
</dbReference>
<dbReference type="Gene3D" id="1.10.260.40">
    <property type="entry name" value="lambda repressor-like DNA-binding domains"/>
    <property type="match status" value="1"/>
</dbReference>
<evidence type="ECO:0000256" key="1">
    <source>
        <dbReference type="ARBA" id="ARBA00023125"/>
    </source>
</evidence>
<feature type="domain" description="HTH cro/C1-type" evidence="2">
    <location>
        <begin position="4"/>
        <end position="58"/>
    </location>
</feature>
<dbReference type="InterPro" id="IPR010982">
    <property type="entry name" value="Lambda_DNA-bd_dom_sf"/>
</dbReference>
<sequence>MIRIKDLRVSRDLSQKELANKLGVAQTQVSRWEKDQLSMSSQSLIKVSQYFNVSTDDLLGVKHKECV</sequence>
<dbReference type="OrthoDB" id="2157205at2"/>
<dbReference type="GO" id="GO:0003677">
    <property type="term" value="F:DNA binding"/>
    <property type="evidence" value="ECO:0007669"/>
    <property type="project" value="UniProtKB-KW"/>
</dbReference>
<dbReference type="eggNOG" id="COG1476">
    <property type="taxonomic scope" value="Bacteria"/>
</dbReference>
<evidence type="ECO:0000313" key="4">
    <source>
        <dbReference type="Proteomes" id="UP000009875"/>
    </source>
</evidence>
<keyword evidence="4" id="KW-1185">Reference proteome</keyword>
<name>K9E7H6_9LACT</name>
<comment type="caution">
    <text evidence="3">The sequence shown here is derived from an EMBL/GenBank/DDBJ whole genome shotgun (WGS) entry which is preliminary data.</text>
</comment>
<dbReference type="RefSeq" id="WP_003778634.1">
    <property type="nucleotide sequence ID" value="NZ_JH992960.1"/>
</dbReference>
<reference evidence="3 4" key="1">
    <citation type="submission" date="2012-09" db="EMBL/GenBank/DDBJ databases">
        <title>The Genome Sequence of Alloiococcus otitis ATCC 51267.</title>
        <authorList>
            <consortium name="The Broad Institute Genome Sequencing Platform"/>
            <person name="Earl A."/>
            <person name="Ward D."/>
            <person name="Feldgarden M."/>
            <person name="Gevers D."/>
            <person name="Huys G."/>
            <person name="Walker B."/>
            <person name="Young S.K."/>
            <person name="Zeng Q."/>
            <person name="Gargeya S."/>
            <person name="Fitzgerald M."/>
            <person name="Haas B."/>
            <person name="Abouelleil A."/>
            <person name="Alvarado L."/>
            <person name="Arachchi H.M."/>
            <person name="Berlin A.M."/>
            <person name="Chapman S.B."/>
            <person name="Goldberg J."/>
            <person name="Griggs A."/>
            <person name="Gujja S."/>
            <person name="Hansen M."/>
            <person name="Howarth C."/>
            <person name="Imamovic A."/>
            <person name="Larimer J."/>
            <person name="McCowen C."/>
            <person name="Montmayeur A."/>
            <person name="Murphy C."/>
            <person name="Neiman D."/>
            <person name="Pearson M."/>
            <person name="Priest M."/>
            <person name="Roberts A."/>
            <person name="Saif S."/>
            <person name="Shea T."/>
            <person name="Sisk P."/>
            <person name="Sykes S."/>
            <person name="Wortman J."/>
            <person name="Nusbaum C."/>
            <person name="Birren B."/>
        </authorList>
    </citation>
    <scope>NUCLEOTIDE SEQUENCE [LARGE SCALE GENOMIC DNA]</scope>
    <source>
        <strain evidence="3 4">ATCC 51267</strain>
    </source>
</reference>
<organism evidence="3 4">
    <name type="scientific">Alloiococcus otitis ATCC 51267</name>
    <dbReference type="NCBI Taxonomy" id="883081"/>
    <lineage>
        <taxon>Bacteria</taxon>
        <taxon>Bacillati</taxon>
        <taxon>Bacillota</taxon>
        <taxon>Bacilli</taxon>
        <taxon>Lactobacillales</taxon>
        <taxon>Carnobacteriaceae</taxon>
        <taxon>Alloiococcus</taxon>
    </lineage>
</organism>
<accession>K9E7H6</accession>
<dbReference type="CDD" id="cd00093">
    <property type="entry name" value="HTH_XRE"/>
    <property type="match status" value="1"/>
</dbReference>